<reference evidence="3" key="3">
    <citation type="submission" date="2018-12" db="EMBL/GenBank/DDBJ databases">
        <title>G10K-VGP greater horseshoe bat female genome, primary haplotype.</title>
        <authorList>
            <person name="Teeling E."/>
            <person name="Myers G."/>
            <person name="Vernes S."/>
            <person name="Pippel M."/>
            <person name="Winkler S."/>
            <person name="Fedrigo O."/>
            <person name="Rhie A."/>
            <person name="Koren S."/>
            <person name="Phillippy A."/>
            <person name="Lewin H."/>
            <person name="Damas J."/>
            <person name="Howe K."/>
            <person name="Mountcastle J."/>
            <person name="Jarvis E.D."/>
        </authorList>
    </citation>
    <scope>NUCLEOTIDE SEQUENCE [LARGE SCALE GENOMIC DNA]</scope>
</reference>
<evidence type="ECO:0000313" key="3">
    <source>
        <dbReference type="Proteomes" id="UP000472240"/>
    </source>
</evidence>
<reference evidence="2" key="4">
    <citation type="submission" date="2025-08" db="UniProtKB">
        <authorList>
            <consortium name="Ensembl"/>
        </authorList>
    </citation>
    <scope>IDENTIFICATION</scope>
</reference>
<organism evidence="2 3">
    <name type="scientific">Rhinolophus ferrumequinum</name>
    <name type="common">Greater horseshoe bat</name>
    <dbReference type="NCBI Taxonomy" id="59479"/>
    <lineage>
        <taxon>Eukaryota</taxon>
        <taxon>Metazoa</taxon>
        <taxon>Chordata</taxon>
        <taxon>Craniata</taxon>
        <taxon>Vertebrata</taxon>
        <taxon>Euteleostomi</taxon>
        <taxon>Mammalia</taxon>
        <taxon>Eutheria</taxon>
        <taxon>Laurasiatheria</taxon>
        <taxon>Chiroptera</taxon>
        <taxon>Yinpterochiroptera</taxon>
        <taxon>Rhinolophoidea</taxon>
        <taxon>Rhinolophidae</taxon>
        <taxon>Rhinolophinae</taxon>
        <taxon>Rhinolophus</taxon>
    </lineage>
</organism>
<dbReference type="InParanoid" id="A0A671FGY7"/>
<dbReference type="Proteomes" id="UP000472240">
    <property type="component" value="Chromosome 26"/>
</dbReference>
<proteinExistence type="predicted"/>
<protein>
    <submittedName>
        <fullName evidence="2">Uncharacterized protein</fullName>
    </submittedName>
</protein>
<accession>A0A671FGY7</accession>
<keyword evidence="3" id="KW-1185">Reference proteome</keyword>
<sequence length="110" mass="11983">MERCPLSYQVWVGVCGNLHLPPPHPGSRHLRGQWGVSTVNREQCFSVPGWVHAEFQSPSEAGGRGCPYFGDSKTQSRPGPSLPMVDPSSQSGLAWQVRVTSLMPHTSRGS</sequence>
<feature type="region of interest" description="Disordered" evidence="1">
    <location>
        <begin position="59"/>
        <end position="90"/>
    </location>
</feature>
<name>A0A671FGY7_RHIFE</name>
<reference evidence="2" key="5">
    <citation type="submission" date="2025-09" db="UniProtKB">
        <authorList>
            <consortium name="Ensembl"/>
        </authorList>
    </citation>
    <scope>IDENTIFICATION</scope>
</reference>
<reference evidence="2 3" key="1">
    <citation type="journal article" date="2015" name="Annu Rev Anim Biosci">
        <title>The Genome 10K Project: a way forward.</title>
        <authorList>
            <person name="Koepfli K.P."/>
            <person name="Paten B."/>
            <person name="O'Brien S.J."/>
            <person name="Koepfli K.P."/>
            <person name="Paten B."/>
            <person name="Antunes A."/>
            <person name="Belov K."/>
            <person name="Bustamante C."/>
            <person name="Castoe T.A."/>
            <person name="Clawson H."/>
            <person name="Crawford A.J."/>
            <person name="Diekhans M."/>
            <person name="Distel D."/>
            <person name="Durbin R."/>
            <person name="Earl D."/>
            <person name="Fujita M.K."/>
            <person name="Gamble T."/>
            <person name="Georges A."/>
            <person name="Gemmell N."/>
            <person name="Gilbert M.T."/>
            <person name="Graves J.M."/>
            <person name="Green R.E."/>
            <person name="Hickey G."/>
            <person name="Jarvis E.D."/>
            <person name="Johnson W."/>
            <person name="Komissarov A."/>
            <person name="Korf I."/>
            <person name="Kuhn R."/>
            <person name="Larkin D.M."/>
            <person name="Lewin H."/>
            <person name="Lopez J.V."/>
            <person name="Ma J."/>
            <person name="Marques-Bonet T."/>
            <person name="Miller W."/>
            <person name="Murphy R."/>
            <person name="Pevzner P."/>
            <person name="Shapiro B."/>
            <person name="Steiner C."/>
            <person name="Tamazian G."/>
            <person name="Venkatesh B."/>
            <person name="Wang J."/>
            <person name="Wayne R."/>
            <person name="Wiley E."/>
            <person name="Yang H."/>
            <person name="Zhang G."/>
            <person name="Haussler D."/>
            <person name="Ryder O."/>
            <person name="O'Brien S.J."/>
        </authorList>
    </citation>
    <scope>NUCLEOTIDE SEQUENCE</scope>
</reference>
<dbReference type="AlphaFoldDB" id="A0A671FGY7"/>
<reference evidence="2 3" key="2">
    <citation type="journal article" date="2018" name="Annu Rev Anim Biosci">
        <title>Bat Biology, Genomes, and the Bat1K Project: To Generate Chromosome-Level Genomes for All Living Bat Species.</title>
        <authorList>
            <person name="Teeling E.C."/>
            <person name="Vernes S.C."/>
            <person name="Davalos L.M."/>
            <person name="Ray D.A."/>
            <person name="Gilbert M.T.P."/>
            <person name="Myers E."/>
        </authorList>
    </citation>
    <scope>NUCLEOTIDE SEQUENCE</scope>
</reference>
<evidence type="ECO:0000256" key="1">
    <source>
        <dbReference type="SAM" id="MobiDB-lite"/>
    </source>
</evidence>
<dbReference type="Ensembl" id="ENSRFET00010027114.1">
    <property type="protein sequence ID" value="ENSRFEP00010024947.1"/>
    <property type="gene ID" value="ENSRFEG00010016600.1"/>
</dbReference>
<evidence type="ECO:0000313" key="2">
    <source>
        <dbReference type="Ensembl" id="ENSRFEP00010024947.1"/>
    </source>
</evidence>